<evidence type="ECO:0000256" key="1">
    <source>
        <dbReference type="SAM" id="Phobius"/>
    </source>
</evidence>
<protein>
    <submittedName>
        <fullName evidence="3">Uncharacterized protein</fullName>
    </submittedName>
</protein>
<sequence>MNLLSKLCGVAIIGAALVLAPVTSANASPGGVEVSGDGTSYGSSYPGALFDDIDTMVPGDAQAATFYVRNSSIEPGFLRITMRDVVASDADLADALSVALFTSEEQGRPASLSEATPCRVLIQGQRVEPGEVVPVQSSLVLGQLDGQKGQAATASLAIQVSLSGVPMMSLPLTQCSSGTTIPVTPGTPPTTPTGTPAAILAPGAGFSDALGPQVPTIDGSDIELPVLNLPGLLGIDPNTWHLFEEYLILIPIGASVLGALVFAAIGRRRRRTETPTEEAA</sequence>
<name>A0A542YHR4_9MICO</name>
<organism evidence="3 4">
    <name type="scientific">Homoserinimonas aerilata</name>
    <dbReference type="NCBI Taxonomy" id="1162970"/>
    <lineage>
        <taxon>Bacteria</taxon>
        <taxon>Bacillati</taxon>
        <taxon>Actinomycetota</taxon>
        <taxon>Actinomycetes</taxon>
        <taxon>Micrococcales</taxon>
        <taxon>Microbacteriaceae</taxon>
        <taxon>Homoserinimonas</taxon>
    </lineage>
</organism>
<keyword evidence="1" id="KW-0472">Membrane</keyword>
<evidence type="ECO:0000313" key="3">
    <source>
        <dbReference type="EMBL" id="TQL47643.1"/>
    </source>
</evidence>
<feature type="signal peptide" evidence="2">
    <location>
        <begin position="1"/>
        <end position="27"/>
    </location>
</feature>
<gene>
    <name evidence="3" type="ORF">FB562_0709</name>
</gene>
<comment type="caution">
    <text evidence="3">The sequence shown here is derived from an EMBL/GenBank/DDBJ whole genome shotgun (WGS) entry which is preliminary data.</text>
</comment>
<keyword evidence="4" id="KW-1185">Reference proteome</keyword>
<reference evidence="3 4" key="1">
    <citation type="submission" date="2019-06" db="EMBL/GenBank/DDBJ databases">
        <title>Sequencing the genomes of 1000 actinobacteria strains.</title>
        <authorList>
            <person name="Klenk H.-P."/>
        </authorList>
    </citation>
    <scope>NUCLEOTIDE SEQUENCE [LARGE SCALE GENOMIC DNA]</scope>
    <source>
        <strain evidence="3 4">DSM 26477</strain>
    </source>
</reference>
<keyword evidence="1" id="KW-1133">Transmembrane helix</keyword>
<evidence type="ECO:0000313" key="4">
    <source>
        <dbReference type="Proteomes" id="UP000317998"/>
    </source>
</evidence>
<dbReference type="EMBL" id="VFOM01000001">
    <property type="protein sequence ID" value="TQL47643.1"/>
    <property type="molecule type" value="Genomic_DNA"/>
</dbReference>
<accession>A0A542YHR4</accession>
<proteinExistence type="predicted"/>
<evidence type="ECO:0000256" key="2">
    <source>
        <dbReference type="SAM" id="SignalP"/>
    </source>
</evidence>
<dbReference type="OrthoDB" id="5112092at2"/>
<feature type="chain" id="PRO_5021908388" evidence="2">
    <location>
        <begin position="28"/>
        <end position="280"/>
    </location>
</feature>
<keyword evidence="1" id="KW-0812">Transmembrane</keyword>
<feature type="transmembrane region" description="Helical" evidence="1">
    <location>
        <begin position="246"/>
        <end position="265"/>
    </location>
</feature>
<dbReference type="AlphaFoldDB" id="A0A542YHR4"/>
<dbReference type="Proteomes" id="UP000317998">
    <property type="component" value="Unassembled WGS sequence"/>
</dbReference>
<keyword evidence="2" id="KW-0732">Signal</keyword>
<dbReference type="RefSeq" id="WP_141879869.1">
    <property type="nucleotide sequence ID" value="NZ_VFOM01000001.1"/>
</dbReference>